<feature type="transmembrane region" description="Helical" evidence="2">
    <location>
        <begin position="132"/>
        <end position="153"/>
    </location>
</feature>
<reference evidence="3 4" key="1">
    <citation type="submission" date="2024-01" db="EMBL/GenBank/DDBJ databases">
        <title>Genome insights into Plantactinospora veratri sp. nov.</title>
        <authorList>
            <person name="Wang L."/>
        </authorList>
    </citation>
    <scope>NUCLEOTIDE SEQUENCE [LARGE SCALE GENOMIC DNA]</scope>
    <source>
        <strain evidence="3 4">NEAU-FHS4</strain>
    </source>
</reference>
<name>A0ABU7S8E1_9ACTN</name>
<proteinExistence type="predicted"/>
<organism evidence="3 4">
    <name type="scientific">Plantactinospora veratri</name>
    <dbReference type="NCBI Taxonomy" id="1436122"/>
    <lineage>
        <taxon>Bacteria</taxon>
        <taxon>Bacillati</taxon>
        <taxon>Actinomycetota</taxon>
        <taxon>Actinomycetes</taxon>
        <taxon>Micromonosporales</taxon>
        <taxon>Micromonosporaceae</taxon>
        <taxon>Plantactinospora</taxon>
    </lineage>
</organism>
<feature type="region of interest" description="Disordered" evidence="1">
    <location>
        <begin position="101"/>
        <end position="124"/>
    </location>
</feature>
<dbReference type="EMBL" id="JAZGQL010000004">
    <property type="protein sequence ID" value="MEE6306195.1"/>
    <property type="molecule type" value="Genomic_DNA"/>
</dbReference>
<evidence type="ECO:0000256" key="1">
    <source>
        <dbReference type="SAM" id="MobiDB-lite"/>
    </source>
</evidence>
<keyword evidence="2" id="KW-0472">Membrane</keyword>
<gene>
    <name evidence="3" type="ORF">V1634_05035</name>
</gene>
<keyword evidence="4" id="KW-1185">Reference proteome</keyword>
<sequence>MTPSEAGKLAAVVLDRLAPHLPEAASAGDAGPAGRLYELVAERLRALDEAEALADLVREPRNNSLVKRLLRTAVTEDPGYAAELAAAVGALPAATGTPVAAERTTSSAVPREPVGAVPGSGGGRRPRRYGPWVALGAVVLLLAVGGLVVRAVLGGLSEAGGLTADSSCEEYQQAPPEERVAAIRQIGLAKGISGVDSPLVMTAVDQLCDAQPTARIGDLIARFDG</sequence>
<keyword evidence="2" id="KW-0812">Transmembrane</keyword>
<dbReference type="RefSeq" id="WP_331206558.1">
    <property type="nucleotide sequence ID" value="NZ_JAZGQL010000004.1"/>
</dbReference>
<comment type="caution">
    <text evidence="3">The sequence shown here is derived from an EMBL/GenBank/DDBJ whole genome shotgun (WGS) entry which is preliminary data.</text>
</comment>
<accession>A0ABU7S8E1</accession>
<keyword evidence="2" id="KW-1133">Transmembrane helix</keyword>
<evidence type="ECO:0000256" key="2">
    <source>
        <dbReference type="SAM" id="Phobius"/>
    </source>
</evidence>
<evidence type="ECO:0000313" key="4">
    <source>
        <dbReference type="Proteomes" id="UP001339911"/>
    </source>
</evidence>
<protein>
    <submittedName>
        <fullName evidence="3">Uncharacterized protein</fullName>
    </submittedName>
</protein>
<evidence type="ECO:0000313" key="3">
    <source>
        <dbReference type="EMBL" id="MEE6306195.1"/>
    </source>
</evidence>
<dbReference type="Proteomes" id="UP001339911">
    <property type="component" value="Unassembled WGS sequence"/>
</dbReference>